<dbReference type="Proteomes" id="UP001201163">
    <property type="component" value="Unassembled WGS sequence"/>
</dbReference>
<name>A0AAD4LBJ6_9AGAM</name>
<organism evidence="1 2">
    <name type="scientific">Lactarius akahatsu</name>
    <dbReference type="NCBI Taxonomy" id="416441"/>
    <lineage>
        <taxon>Eukaryota</taxon>
        <taxon>Fungi</taxon>
        <taxon>Dikarya</taxon>
        <taxon>Basidiomycota</taxon>
        <taxon>Agaricomycotina</taxon>
        <taxon>Agaricomycetes</taxon>
        <taxon>Russulales</taxon>
        <taxon>Russulaceae</taxon>
        <taxon>Lactarius</taxon>
    </lineage>
</organism>
<accession>A0AAD4LBJ6</accession>
<dbReference type="EMBL" id="JAKELL010000070">
    <property type="protein sequence ID" value="KAH8984936.1"/>
    <property type="molecule type" value="Genomic_DNA"/>
</dbReference>
<proteinExistence type="predicted"/>
<comment type="caution">
    <text evidence="1">The sequence shown here is derived from an EMBL/GenBank/DDBJ whole genome shotgun (WGS) entry which is preliminary data.</text>
</comment>
<protein>
    <submittedName>
        <fullName evidence="1">Uncharacterized protein</fullName>
    </submittedName>
</protein>
<evidence type="ECO:0000313" key="1">
    <source>
        <dbReference type="EMBL" id="KAH8984936.1"/>
    </source>
</evidence>
<reference evidence="1" key="1">
    <citation type="submission" date="2022-01" db="EMBL/GenBank/DDBJ databases">
        <title>Comparative genomics reveals a dynamic genome evolution in the ectomycorrhizal milk-cap (Lactarius) mushrooms.</title>
        <authorList>
            <consortium name="DOE Joint Genome Institute"/>
            <person name="Lebreton A."/>
            <person name="Tang N."/>
            <person name="Kuo A."/>
            <person name="LaButti K."/>
            <person name="Drula E."/>
            <person name="Barry K."/>
            <person name="Clum A."/>
            <person name="Lipzen A."/>
            <person name="Mousain D."/>
            <person name="Ng V."/>
            <person name="Wang R."/>
            <person name="Wang X."/>
            <person name="Dai Y."/>
            <person name="Henrissat B."/>
            <person name="Grigoriev I.V."/>
            <person name="Guerin-Laguette A."/>
            <person name="Yu F."/>
            <person name="Martin F.M."/>
        </authorList>
    </citation>
    <scope>NUCLEOTIDE SEQUENCE</scope>
    <source>
        <strain evidence="1">QP</strain>
    </source>
</reference>
<keyword evidence="2" id="KW-1185">Reference proteome</keyword>
<dbReference type="AlphaFoldDB" id="A0AAD4LBJ6"/>
<evidence type="ECO:0000313" key="2">
    <source>
        <dbReference type="Proteomes" id="UP001201163"/>
    </source>
</evidence>
<sequence>MAAHVSRDGRDLVVLSRTHQVVFIRDFERICRGETSLEHAGLVLSLRQQERCCYLGFEHGRVCVATMEGLYVFTFSPGLSAKAVFVRPTNDASGRCKASAGHTDVRRCGK</sequence>
<gene>
    <name evidence="1" type="ORF">EDB92DRAFT_1458380</name>
</gene>